<reference evidence="3 4" key="1">
    <citation type="journal article" date="2017" name="Mol. Ecol.">
        <title>Comparative and population genomic landscape of Phellinus noxius: A hypervariable fungus causing root rot in trees.</title>
        <authorList>
            <person name="Chung C.L."/>
            <person name="Lee T.J."/>
            <person name="Akiba M."/>
            <person name="Lee H.H."/>
            <person name="Kuo T.H."/>
            <person name="Liu D."/>
            <person name="Ke H.M."/>
            <person name="Yokoi T."/>
            <person name="Roa M.B."/>
            <person name="Lu M.J."/>
            <person name="Chang Y.Y."/>
            <person name="Ann P.J."/>
            <person name="Tsai J.N."/>
            <person name="Chen C.Y."/>
            <person name="Tzean S.S."/>
            <person name="Ota Y."/>
            <person name="Hattori T."/>
            <person name="Sahashi N."/>
            <person name="Liou R.F."/>
            <person name="Kikuchi T."/>
            <person name="Tsai I.J."/>
        </authorList>
    </citation>
    <scope>NUCLEOTIDE SEQUENCE [LARGE SCALE GENOMIC DNA]</scope>
    <source>
        <strain evidence="3 4">FFPRI411160</strain>
    </source>
</reference>
<gene>
    <name evidence="3" type="ORF">PNOK_0443200</name>
</gene>
<evidence type="ECO:0000313" key="3">
    <source>
        <dbReference type="EMBL" id="PAV19498.1"/>
    </source>
</evidence>
<sequence length="225" mass="25111">MRLEAISLLVTRSLLLSRHFDSFISDSPRSPSFQHTSGDALQDEFGYGPYPYGTSSRRMSSLSSVSSMPRFSAPYSERPPGSPLHNSTLASQASSSEEPVFIWHTSDPEPDDALHDPSIPYTRNGKVVHDRFVLCSVRGWMNIGMLLLLAGALLMLFLGYPSRKQHWTGPRLEIMTARYPLLELEENGFHSQAANQHTLPIISALEAMLQAISLVKTLVLQESFY</sequence>
<protein>
    <submittedName>
        <fullName evidence="3">Glycoside hydrolase family 16</fullName>
    </submittedName>
</protein>
<organism evidence="3 4">
    <name type="scientific">Pyrrhoderma noxium</name>
    <dbReference type="NCBI Taxonomy" id="2282107"/>
    <lineage>
        <taxon>Eukaryota</taxon>
        <taxon>Fungi</taxon>
        <taxon>Dikarya</taxon>
        <taxon>Basidiomycota</taxon>
        <taxon>Agaricomycotina</taxon>
        <taxon>Agaricomycetes</taxon>
        <taxon>Hymenochaetales</taxon>
        <taxon>Hymenochaetaceae</taxon>
        <taxon>Pyrrhoderma</taxon>
    </lineage>
</organism>
<dbReference type="AlphaFoldDB" id="A0A286UIV8"/>
<dbReference type="EMBL" id="NBII01000004">
    <property type="protein sequence ID" value="PAV19498.1"/>
    <property type="molecule type" value="Genomic_DNA"/>
</dbReference>
<evidence type="ECO:0000256" key="1">
    <source>
        <dbReference type="SAM" id="MobiDB-lite"/>
    </source>
</evidence>
<keyword evidence="4" id="KW-1185">Reference proteome</keyword>
<dbReference type="STRING" id="2282107.A0A286UIV8"/>
<keyword evidence="3" id="KW-0378">Hydrolase</keyword>
<name>A0A286UIV8_9AGAM</name>
<keyword evidence="2" id="KW-1133">Transmembrane helix</keyword>
<dbReference type="Proteomes" id="UP000217199">
    <property type="component" value="Unassembled WGS sequence"/>
</dbReference>
<dbReference type="InParanoid" id="A0A286UIV8"/>
<comment type="caution">
    <text evidence="3">The sequence shown here is derived from an EMBL/GenBank/DDBJ whole genome shotgun (WGS) entry which is preliminary data.</text>
</comment>
<dbReference type="GO" id="GO:0016787">
    <property type="term" value="F:hydrolase activity"/>
    <property type="evidence" value="ECO:0007669"/>
    <property type="project" value="UniProtKB-KW"/>
</dbReference>
<feature type="transmembrane region" description="Helical" evidence="2">
    <location>
        <begin position="139"/>
        <end position="160"/>
    </location>
</feature>
<feature type="region of interest" description="Disordered" evidence="1">
    <location>
        <begin position="71"/>
        <end position="90"/>
    </location>
</feature>
<evidence type="ECO:0000256" key="2">
    <source>
        <dbReference type="SAM" id="Phobius"/>
    </source>
</evidence>
<evidence type="ECO:0000313" key="4">
    <source>
        <dbReference type="Proteomes" id="UP000217199"/>
    </source>
</evidence>
<accession>A0A286UIV8</accession>
<keyword evidence="2" id="KW-0812">Transmembrane</keyword>
<proteinExistence type="predicted"/>
<keyword evidence="2" id="KW-0472">Membrane</keyword>